<accession>A0A0D0P7Z2</accession>
<evidence type="ECO:0000313" key="3">
    <source>
        <dbReference type="Proteomes" id="UP000035100"/>
    </source>
</evidence>
<dbReference type="RefSeq" id="WP_018303195.1">
    <property type="nucleotide sequence ID" value="NZ_KB902291.1"/>
</dbReference>
<keyword evidence="1" id="KW-0812">Transmembrane</keyword>
<protein>
    <submittedName>
        <fullName evidence="2">Wenxma_20, whole genome shotgun sequence</fullName>
    </submittedName>
</protein>
<dbReference type="eggNOG" id="ENOG5033FPZ">
    <property type="taxonomic scope" value="Bacteria"/>
</dbReference>
<dbReference type="STRING" id="1123501.Wenmar_03805"/>
<evidence type="ECO:0000313" key="2">
    <source>
        <dbReference type="EMBL" id="KIQ67676.1"/>
    </source>
</evidence>
<dbReference type="EMBL" id="AONG01000021">
    <property type="protein sequence ID" value="KIQ67676.1"/>
    <property type="molecule type" value="Genomic_DNA"/>
</dbReference>
<gene>
    <name evidence="2" type="ORF">Wenmar_03805</name>
</gene>
<dbReference type="AlphaFoldDB" id="A0A0D0P7Z2"/>
<keyword evidence="1" id="KW-1133">Transmembrane helix</keyword>
<reference evidence="2 3" key="1">
    <citation type="submission" date="2013-01" db="EMBL/GenBank/DDBJ databases">
        <authorList>
            <person name="Fiebig A."/>
            <person name="Goeker M."/>
            <person name="Klenk H.-P.P."/>
        </authorList>
    </citation>
    <scope>NUCLEOTIDE SEQUENCE [LARGE SCALE GENOMIC DNA]</scope>
    <source>
        <strain evidence="2 3">DSM 24838</strain>
    </source>
</reference>
<sequence>MPLERLVLILVLVIAAAGVTVWLASLVVASVALPAWATLGLAIPGALILYIVLRAISERRSDPDDDRYDEVKH</sequence>
<feature type="transmembrane region" description="Helical" evidence="1">
    <location>
        <begin position="7"/>
        <end position="29"/>
    </location>
</feature>
<keyword evidence="3" id="KW-1185">Reference proteome</keyword>
<evidence type="ECO:0000256" key="1">
    <source>
        <dbReference type="SAM" id="Phobius"/>
    </source>
</evidence>
<feature type="transmembrane region" description="Helical" evidence="1">
    <location>
        <begin position="35"/>
        <end position="53"/>
    </location>
</feature>
<proteinExistence type="predicted"/>
<keyword evidence="1" id="KW-0472">Membrane</keyword>
<name>A0A0D0P7Z2_9RHOB</name>
<dbReference type="Proteomes" id="UP000035100">
    <property type="component" value="Unassembled WGS sequence"/>
</dbReference>
<comment type="caution">
    <text evidence="2">The sequence shown here is derived from an EMBL/GenBank/DDBJ whole genome shotgun (WGS) entry which is preliminary data.</text>
</comment>
<organism evidence="2 3">
    <name type="scientific">Wenxinia marina DSM 24838</name>
    <dbReference type="NCBI Taxonomy" id="1123501"/>
    <lineage>
        <taxon>Bacteria</taxon>
        <taxon>Pseudomonadati</taxon>
        <taxon>Pseudomonadota</taxon>
        <taxon>Alphaproteobacteria</taxon>
        <taxon>Rhodobacterales</taxon>
        <taxon>Roseobacteraceae</taxon>
        <taxon>Wenxinia</taxon>
    </lineage>
</organism>